<comment type="caution">
    <text evidence="1">The sequence shown here is derived from an EMBL/GenBank/DDBJ whole genome shotgun (WGS) entry which is preliminary data.</text>
</comment>
<dbReference type="EMBL" id="SJOL01000232">
    <property type="protein sequence ID" value="TGZ75927.1"/>
    <property type="molecule type" value="Genomic_DNA"/>
</dbReference>
<sequence>MRIAQGVGNHGCNTTLHETLPGMVFLKQLWWETTGLNILTYFREFSEASNVRKYPPVELTQRTFYMKDLRALFCKMHNQGGIPFVKNVNLQGYTLCSVILHGHLPNSSVLV</sequence>
<gene>
    <name evidence="1" type="ORF">CRM22_000111</name>
</gene>
<protein>
    <submittedName>
        <fullName evidence="1">Uncharacterized protein</fullName>
    </submittedName>
</protein>
<reference evidence="1 2" key="1">
    <citation type="journal article" date="2019" name="BMC Genomics">
        <title>New insights from Opisthorchis felineus genome: update on genomics of the epidemiologically important liver flukes.</title>
        <authorList>
            <person name="Ershov N.I."/>
            <person name="Mordvinov V.A."/>
            <person name="Prokhortchouk E.B."/>
            <person name="Pakharukova M.Y."/>
            <person name="Gunbin K.V."/>
            <person name="Ustyantsev K."/>
            <person name="Genaev M.A."/>
            <person name="Blinov A.G."/>
            <person name="Mazur A."/>
            <person name="Boulygina E."/>
            <person name="Tsygankova S."/>
            <person name="Khrameeva E."/>
            <person name="Chekanov N."/>
            <person name="Fan G."/>
            <person name="Xiao A."/>
            <person name="Zhang H."/>
            <person name="Xu X."/>
            <person name="Yang H."/>
            <person name="Solovyev V."/>
            <person name="Lee S.M."/>
            <person name="Liu X."/>
            <person name="Afonnikov D.A."/>
            <person name="Skryabin K.G."/>
        </authorList>
    </citation>
    <scope>NUCLEOTIDE SEQUENCE [LARGE SCALE GENOMIC DNA]</scope>
    <source>
        <strain evidence="1">AK-0245</strain>
        <tissue evidence="1">Whole organism</tissue>
    </source>
</reference>
<name>A0A4S2MNJ9_OPIFE</name>
<evidence type="ECO:0000313" key="1">
    <source>
        <dbReference type="EMBL" id="TGZ75927.1"/>
    </source>
</evidence>
<accession>A0A4S2MNJ9</accession>
<proteinExistence type="predicted"/>
<dbReference type="Proteomes" id="UP000308267">
    <property type="component" value="Unassembled WGS sequence"/>
</dbReference>
<dbReference type="AlphaFoldDB" id="A0A4S2MNJ9"/>
<keyword evidence="2" id="KW-1185">Reference proteome</keyword>
<organism evidence="1 2">
    <name type="scientific">Opisthorchis felineus</name>
    <dbReference type="NCBI Taxonomy" id="147828"/>
    <lineage>
        <taxon>Eukaryota</taxon>
        <taxon>Metazoa</taxon>
        <taxon>Spiralia</taxon>
        <taxon>Lophotrochozoa</taxon>
        <taxon>Platyhelminthes</taxon>
        <taxon>Trematoda</taxon>
        <taxon>Digenea</taxon>
        <taxon>Opisthorchiida</taxon>
        <taxon>Opisthorchiata</taxon>
        <taxon>Opisthorchiidae</taxon>
        <taxon>Opisthorchis</taxon>
    </lineage>
</organism>
<evidence type="ECO:0000313" key="2">
    <source>
        <dbReference type="Proteomes" id="UP000308267"/>
    </source>
</evidence>